<evidence type="ECO:0000259" key="14">
    <source>
        <dbReference type="Pfam" id="PF17039"/>
    </source>
</evidence>
<evidence type="ECO:0000256" key="7">
    <source>
        <dbReference type="ARBA" id="ARBA00022968"/>
    </source>
</evidence>
<comment type="pathway">
    <text evidence="2">Protein modification; protein glycosylation.</text>
</comment>
<evidence type="ECO:0000256" key="11">
    <source>
        <dbReference type="ARBA" id="ARBA00023180"/>
    </source>
</evidence>
<comment type="subcellular location">
    <subcellularLocation>
        <location evidence="1 12">Golgi apparatus</location>
        <location evidence="1 12">Golgi stack membrane</location>
        <topology evidence="1 12">Single-pass type II membrane protein</topology>
    </subcellularLocation>
</comment>
<dbReference type="UniPathway" id="UPA00378"/>
<evidence type="ECO:0000313" key="15">
    <source>
        <dbReference type="Proteomes" id="UP001652582"/>
    </source>
</evidence>
<dbReference type="GeneID" id="112053370"/>
<evidence type="ECO:0000259" key="13">
    <source>
        <dbReference type="Pfam" id="PF00852"/>
    </source>
</evidence>
<dbReference type="InterPro" id="IPR055270">
    <property type="entry name" value="Glyco_tran_10_C"/>
</dbReference>
<name>A0A6J1NNQ2_BICAN</name>
<evidence type="ECO:0000256" key="3">
    <source>
        <dbReference type="ARBA" id="ARBA00008919"/>
    </source>
</evidence>
<evidence type="ECO:0000256" key="10">
    <source>
        <dbReference type="ARBA" id="ARBA00023136"/>
    </source>
</evidence>
<reference evidence="16" key="1">
    <citation type="submission" date="2025-08" db="UniProtKB">
        <authorList>
            <consortium name="RefSeq"/>
        </authorList>
    </citation>
    <scope>IDENTIFICATION</scope>
</reference>
<evidence type="ECO:0000256" key="2">
    <source>
        <dbReference type="ARBA" id="ARBA00004922"/>
    </source>
</evidence>
<dbReference type="PANTHER" id="PTHR48438:SF1">
    <property type="entry name" value="ALPHA-(1,3)-FUCOSYLTRANSFERASE C-RELATED"/>
    <property type="match status" value="1"/>
</dbReference>
<dbReference type="Pfam" id="PF00852">
    <property type="entry name" value="Glyco_transf_10"/>
    <property type="match status" value="1"/>
</dbReference>
<keyword evidence="10" id="KW-0472">Membrane</keyword>
<sequence>MGEGQRGFIDRNCKYTNCYVTDNRTFLGDYTKFDVIAFAGQEVVEMAKNELPERRSPHQKFVFATRESADNYPVCSERFDNFFNWTWTYRLVSDAKWGYVAVRDANGNVIGPKINMEWLKLAEMEPVSEELKEKLRKKTKAAAWFVSNCYSHNDRGNFVKTLQAMLQKYNLGVDVYGGCGPLKCSQVNQDDCNRMLSDDYYFYLAFENSNSEDYVTEKVLYGLEYDTVPVVLGGANYTRFMPDGSYLDARELGPAKLADKMYNLIQNPDLYAEYFRWRNHYSFHSRYDSPDTDDFCRYCAMLNDEELVKSTSIYEDFRHWWDPPGLC</sequence>
<comment type="similarity">
    <text evidence="3 12">Belongs to the glycosyltransferase 10 family.</text>
</comment>
<feature type="domain" description="Fucosyltransferase C-terminal" evidence="13">
    <location>
        <begin position="136"/>
        <end position="320"/>
    </location>
</feature>
<dbReference type="RefSeq" id="XP_023948539.2">
    <property type="nucleotide sequence ID" value="XM_024092771.2"/>
</dbReference>
<keyword evidence="11" id="KW-0325">Glycoprotein</keyword>
<keyword evidence="7" id="KW-0735">Signal-anchor</keyword>
<dbReference type="InterPro" id="IPR031481">
    <property type="entry name" value="Glyco_tran_10_N"/>
</dbReference>
<dbReference type="Gene3D" id="3.40.50.11660">
    <property type="entry name" value="Glycosyl transferase family 10, C-terminal domain"/>
    <property type="match status" value="1"/>
</dbReference>
<evidence type="ECO:0000256" key="4">
    <source>
        <dbReference type="ARBA" id="ARBA00022676"/>
    </source>
</evidence>
<dbReference type="SUPFAM" id="SSF53756">
    <property type="entry name" value="UDP-Glycosyltransferase/glycogen phosphorylase"/>
    <property type="match status" value="1"/>
</dbReference>
<dbReference type="Pfam" id="PF17039">
    <property type="entry name" value="Glyco_tran_10_N"/>
    <property type="match status" value="1"/>
</dbReference>
<keyword evidence="4 12" id="KW-0328">Glycosyltransferase</keyword>
<dbReference type="PANTHER" id="PTHR48438">
    <property type="entry name" value="ALPHA-(1,3)-FUCOSYLTRANSFERASE C-RELATED"/>
    <property type="match status" value="1"/>
</dbReference>
<keyword evidence="15" id="KW-1185">Reference proteome</keyword>
<accession>A0A6J1NNQ2</accession>
<keyword evidence="5 12" id="KW-0808">Transferase</keyword>
<dbReference type="GO" id="GO:0032580">
    <property type="term" value="C:Golgi cisterna membrane"/>
    <property type="evidence" value="ECO:0007669"/>
    <property type="project" value="UniProtKB-SubCell"/>
</dbReference>
<proteinExistence type="inferred from homology"/>
<protein>
    <recommendedName>
        <fullName evidence="12">Fucosyltransferase</fullName>
        <ecNumber evidence="12">2.4.1.-</ecNumber>
    </recommendedName>
</protein>
<dbReference type="EC" id="2.4.1.-" evidence="12"/>
<gene>
    <name evidence="16" type="primary">LOC112053370</name>
</gene>
<keyword evidence="9 12" id="KW-0333">Golgi apparatus</keyword>
<dbReference type="OrthoDB" id="427096at2759"/>
<dbReference type="InterPro" id="IPR038577">
    <property type="entry name" value="GT10-like_C_sf"/>
</dbReference>
<evidence type="ECO:0000256" key="5">
    <source>
        <dbReference type="ARBA" id="ARBA00022679"/>
    </source>
</evidence>
<evidence type="ECO:0000256" key="6">
    <source>
        <dbReference type="ARBA" id="ARBA00022692"/>
    </source>
</evidence>
<dbReference type="Proteomes" id="UP001652582">
    <property type="component" value="Chromosome 11"/>
</dbReference>
<feature type="domain" description="Fucosyltransferase N-terminal" evidence="14">
    <location>
        <begin position="12"/>
        <end position="99"/>
    </location>
</feature>
<dbReference type="GO" id="GO:0008417">
    <property type="term" value="F:fucosyltransferase activity"/>
    <property type="evidence" value="ECO:0007669"/>
    <property type="project" value="InterPro"/>
</dbReference>
<dbReference type="InterPro" id="IPR001503">
    <property type="entry name" value="Glyco_trans_10"/>
</dbReference>
<organism evidence="15 16">
    <name type="scientific">Bicyclus anynana</name>
    <name type="common">Squinting bush brown butterfly</name>
    <dbReference type="NCBI Taxonomy" id="110368"/>
    <lineage>
        <taxon>Eukaryota</taxon>
        <taxon>Metazoa</taxon>
        <taxon>Ecdysozoa</taxon>
        <taxon>Arthropoda</taxon>
        <taxon>Hexapoda</taxon>
        <taxon>Insecta</taxon>
        <taxon>Pterygota</taxon>
        <taxon>Neoptera</taxon>
        <taxon>Endopterygota</taxon>
        <taxon>Lepidoptera</taxon>
        <taxon>Glossata</taxon>
        <taxon>Ditrysia</taxon>
        <taxon>Papilionoidea</taxon>
        <taxon>Nymphalidae</taxon>
        <taxon>Satyrinae</taxon>
        <taxon>Satyrini</taxon>
        <taxon>Mycalesina</taxon>
        <taxon>Bicyclus</taxon>
    </lineage>
</organism>
<keyword evidence="6 12" id="KW-0812">Transmembrane</keyword>
<dbReference type="AlphaFoldDB" id="A0A6J1NNQ2"/>
<evidence type="ECO:0000313" key="16">
    <source>
        <dbReference type="RefSeq" id="XP_023948539.2"/>
    </source>
</evidence>
<evidence type="ECO:0000256" key="1">
    <source>
        <dbReference type="ARBA" id="ARBA00004447"/>
    </source>
</evidence>
<evidence type="ECO:0000256" key="9">
    <source>
        <dbReference type="ARBA" id="ARBA00023034"/>
    </source>
</evidence>
<evidence type="ECO:0000256" key="8">
    <source>
        <dbReference type="ARBA" id="ARBA00022989"/>
    </source>
</evidence>
<dbReference type="KEGG" id="bany:112053370"/>
<evidence type="ECO:0000256" key="12">
    <source>
        <dbReference type="RuleBase" id="RU003832"/>
    </source>
</evidence>
<keyword evidence="8" id="KW-1133">Transmembrane helix</keyword>